<name>A0A8S9ZIW4_9BILA</name>
<sequence length="108" mass="12454">MERILTFHQICALRNFNIISYIQLSFNLFLSVAYDSFVENVFLVHSHNIRHKMDDQNHKLQQSTDILDILFTTNLNRPLILGPPSVSFALTVLRIFLSNHLLRGGCSP</sequence>
<proteinExistence type="predicted"/>
<comment type="caution">
    <text evidence="1">The sequence shown here is derived from an EMBL/GenBank/DDBJ whole genome shotgun (WGS) entry which is preliminary data.</text>
</comment>
<organism evidence="1 2">
    <name type="scientific">Meloidogyne graminicola</name>
    <dbReference type="NCBI Taxonomy" id="189291"/>
    <lineage>
        <taxon>Eukaryota</taxon>
        <taxon>Metazoa</taxon>
        <taxon>Ecdysozoa</taxon>
        <taxon>Nematoda</taxon>
        <taxon>Chromadorea</taxon>
        <taxon>Rhabditida</taxon>
        <taxon>Tylenchina</taxon>
        <taxon>Tylenchomorpha</taxon>
        <taxon>Tylenchoidea</taxon>
        <taxon>Meloidogynidae</taxon>
        <taxon>Meloidogyninae</taxon>
        <taxon>Meloidogyne</taxon>
    </lineage>
</organism>
<dbReference type="AlphaFoldDB" id="A0A8S9ZIW4"/>
<dbReference type="EMBL" id="JABEBT010000078">
    <property type="protein sequence ID" value="KAF7633333.1"/>
    <property type="molecule type" value="Genomic_DNA"/>
</dbReference>
<evidence type="ECO:0000313" key="2">
    <source>
        <dbReference type="Proteomes" id="UP000605970"/>
    </source>
</evidence>
<evidence type="ECO:0000313" key="1">
    <source>
        <dbReference type="EMBL" id="KAF7633333.1"/>
    </source>
</evidence>
<reference evidence="1" key="1">
    <citation type="journal article" date="2020" name="Ecol. Evol.">
        <title>Genome structure and content of the rice root-knot nematode (Meloidogyne graminicola).</title>
        <authorList>
            <person name="Phan N.T."/>
            <person name="Danchin E.G.J."/>
            <person name="Klopp C."/>
            <person name="Perfus-Barbeoch L."/>
            <person name="Kozlowski D.K."/>
            <person name="Koutsovoulos G.D."/>
            <person name="Lopez-Roques C."/>
            <person name="Bouchez O."/>
            <person name="Zahm M."/>
            <person name="Besnard G."/>
            <person name="Bellafiore S."/>
        </authorList>
    </citation>
    <scope>NUCLEOTIDE SEQUENCE</scope>
    <source>
        <strain evidence="1">VN-18</strain>
    </source>
</reference>
<gene>
    <name evidence="1" type="ORF">Mgra_00007215</name>
</gene>
<dbReference type="Proteomes" id="UP000605970">
    <property type="component" value="Unassembled WGS sequence"/>
</dbReference>
<protein>
    <submittedName>
        <fullName evidence="1">Uncharacterized protein</fullName>
    </submittedName>
</protein>
<keyword evidence="2" id="KW-1185">Reference proteome</keyword>
<accession>A0A8S9ZIW4</accession>